<dbReference type="AlphaFoldDB" id="A0A0U5CG48"/>
<keyword evidence="1" id="KW-0472">Membrane</keyword>
<gene>
    <name evidence="2" type="ORF">MalAC0309_1647</name>
</gene>
<evidence type="ECO:0000313" key="3">
    <source>
        <dbReference type="Proteomes" id="UP000218965"/>
    </source>
</evidence>
<reference evidence="3" key="1">
    <citation type="submission" date="2015-12" db="EMBL/GenBank/DDBJ databases">
        <authorList>
            <person name="Shamseldin A."/>
            <person name="Moawad H."/>
            <person name="Abd El-Rahim W.M."/>
            <person name="Sadowsky M.J."/>
        </authorList>
    </citation>
    <scope>NUCLEOTIDE SEQUENCE [LARGE SCALE GENOMIC DNA]</scope>
    <source>
        <strain evidence="3">JAM AC0309</strain>
    </source>
</reference>
<dbReference type="RefSeq" id="WP_096421727.1">
    <property type="nucleotide sequence ID" value="NZ_AP017315.1"/>
</dbReference>
<keyword evidence="1" id="KW-1133">Transmembrane helix</keyword>
<dbReference type="EMBL" id="AP017315">
    <property type="protein sequence ID" value="BAU32498.1"/>
    <property type="molecule type" value="Genomic_DNA"/>
</dbReference>
<dbReference type="Proteomes" id="UP000218965">
    <property type="component" value="Chromosome"/>
</dbReference>
<protein>
    <submittedName>
        <fullName evidence="2">Uncharacterized protein</fullName>
    </submittedName>
</protein>
<evidence type="ECO:0000256" key="1">
    <source>
        <dbReference type="SAM" id="Phobius"/>
    </source>
</evidence>
<feature type="transmembrane region" description="Helical" evidence="1">
    <location>
        <begin position="6"/>
        <end position="32"/>
    </location>
</feature>
<sequence>MSAYLLLNIAVVGILVAAALLVVGTILLGRIVTLVYRANRRLVLAEKRNDAANVAYWDSLHTYWAALDAVRKAGVRS</sequence>
<accession>A0A0U5CG48</accession>
<evidence type="ECO:0000313" key="2">
    <source>
        <dbReference type="EMBL" id="BAU32498.1"/>
    </source>
</evidence>
<dbReference type="OrthoDB" id="9938202at2"/>
<keyword evidence="1" id="KW-0812">Transmembrane</keyword>
<dbReference type="KEGG" id="malk:MalAC0309_1647"/>
<name>A0A0U5CG48_9MICO</name>
<organism evidence="2 3">
    <name type="scientific">Microcella alkaliphila</name>
    <dbReference type="NCBI Taxonomy" id="279828"/>
    <lineage>
        <taxon>Bacteria</taxon>
        <taxon>Bacillati</taxon>
        <taxon>Actinomycetota</taxon>
        <taxon>Actinomycetes</taxon>
        <taxon>Micrococcales</taxon>
        <taxon>Microbacteriaceae</taxon>
        <taxon>Microcella</taxon>
    </lineage>
</organism>
<proteinExistence type="predicted"/>
<reference evidence="2 3" key="2">
    <citation type="submission" date="2016-01" db="EMBL/GenBank/DDBJ databases">
        <title>Microcella alkaliphila JAM AC0309 whole genome shotgun sequence.</title>
        <authorList>
            <person name="Kurata A."/>
            <person name="Hirose Y."/>
            <person name="Kishimoto N."/>
            <person name="Kobayashi T."/>
        </authorList>
    </citation>
    <scope>NUCLEOTIDE SEQUENCE [LARGE SCALE GENOMIC DNA]</scope>
    <source>
        <strain evidence="2 3">JAM AC0309</strain>
    </source>
</reference>